<organism evidence="3 4">
    <name type="scientific">Symbiodinium microadriaticum</name>
    <name type="common">Dinoflagellate</name>
    <name type="synonym">Zooxanthella microadriatica</name>
    <dbReference type="NCBI Taxonomy" id="2951"/>
    <lineage>
        <taxon>Eukaryota</taxon>
        <taxon>Sar</taxon>
        <taxon>Alveolata</taxon>
        <taxon>Dinophyceae</taxon>
        <taxon>Suessiales</taxon>
        <taxon>Symbiodiniaceae</taxon>
        <taxon>Symbiodinium</taxon>
    </lineage>
</organism>
<dbReference type="AlphaFoldDB" id="A0A1Q9BV07"/>
<gene>
    <name evidence="3" type="ORF">AK812_SmicGene45944</name>
</gene>
<dbReference type="Proteomes" id="UP000186817">
    <property type="component" value="Unassembled WGS sequence"/>
</dbReference>
<accession>A0A1Q9BV07</accession>
<evidence type="ECO:0000313" key="3">
    <source>
        <dbReference type="EMBL" id="OLP74495.1"/>
    </source>
</evidence>
<sequence>MSGEESDDPQTLPEEPEVLSSPEPEVLSSPESWTAGLDGSVSAPPPPILVPGELTAMPAVKASKAAAARGGGIGKRTKHSATDHAAQSGIPCSFVGPSSSVHHGGGGLRGRSLGNLEATTDSDLNGQFFNFAAPVSSDSTQGVYFDSTQGVYFDSTQGVYFDSAQGLYSDSTQGVYRVMQDRVTELFRMQLAAKVVFRCQARICRECAAWLMAGVLVNDSDAPRRTFGADRLGQHDQASFAAGQMLQSGVLVPLHVPGDVETIAFHQRTAAIEASVALVRVVALRAGKRSWFQVLLVQASCKRSPIADHGKACVVASRIRSASCEVSSPSLSAGVVQGDSQVARIAGPPGRTSSKDFAARRARLRFGATSALPRLAWGAMIANCDA</sequence>
<feature type="region of interest" description="Disordered" evidence="1">
    <location>
        <begin position="1"/>
        <end position="48"/>
    </location>
</feature>
<keyword evidence="4" id="KW-1185">Reference proteome</keyword>
<reference evidence="3 4" key="1">
    <citation type="submission" date="2016-02" db="EMBL/GenBank/DDBJ databases">
        <title>Genome analysis of coral dinoflagellate symbionts highlights evolutionary adaptations to a symbiotic lifestyle.</title>
        <authorList>
            <person name="Aranda M."/>
            <person name="Li Y."/>
            <person name="Liew Y.J."/>
            <person name="Baumgarten S."/>
            <person name="Simakov O."/>
            <person name="Wilson M."/>
            <person name="Piel J."/>
            <person name="Ashoor H."/>
            <person name="Bougouffa S."/>
            <person name="Bajic V.B."/>
            <person name="Ryu T."/>
            <person name="Ravasi T."/>
            <person name="Bayer T."/>
            <person name="Micklem G."/>
            <person name="Kim H."/>
            <person name="Bhak J."/>
            <person name="Lajeunesse T.C."/>
            <person name="Voolstra C.R."/>
        </authorList>
    </citation>
    <scope>NUCLEOTIDE SEQUENCE [LARGE SCALE GENOMIC DNA]</scope>
    <source>
        <strain evidence="3 4">CCMP2467</strain>
    </source>
</reference>
<dbReference type="OrthoDB" id="10453809at2759"/>
<proteinExistence type="predicted"/>
<feature type="domain" description="OCRE" evidence="2">
    <location>
        <begin position="141"/>
        <end position="176"/>
    </location>
</feature>
<feature type="compositionally biased region" description="Low complexity" evidence="1">
    <location>
        <begin position="18"/>
        <end position="32"/>
    </location>
</feature>
<evidence type="ECO:0000259" key="2">
    <source>
        <dbReference type="Pfam" id="PF17780"/>
    </source>
</evidence>
<dbReference type="Pfam" id="PF17780">
    <property type="entry name" value="OCRE"/>
    <property type="match status" value="1"/>
</dbReference>
<dbReference type="InterPro" id="IPR041591">
    <property type="entry name" value="OCRE"/>
</dbReference>
<evidence type="ECO:0000313" key="4">
    <source>
        <dbReference type="Proteomes" id="UP000186817"/>
    </source>
</evidence>
<dbReference type="EMBL" id="LSRX01003638">
    <property type="protein sequence ID" value="OLP74495.1"/>
    <property type="molecule type" value="Genomic_DNA"/>
</dbReference>
<feature type="non-terminal residue" evidence="3">
    <location>
        <position position="386"/>
    </location>
</feature>
<evidence type="ECO:0000256" key="1">
    <source>
        <dbReference type="SAM" id="MobiDB-lite"/>
    </source>
</evidence>
<name>A0A1Q9BV07_SYMMI</name>
<protein>
    <recommendedName>
        <fullName evidence="2">OCRE domain-containing protein</fullName>
    </recommendedName>
</protein>
<comment type="caution">
    <text evidence="3">The sequence shown here is derived from an EMBL/GenBank/DDBJ whole genome shotgun (WGS) entry which is preliminary data.</text>
</comment>